<feature type="compositionally biased region" description="Low complexity" evidence="1">
    <location>
        <begin position="236"/>
        <end position="249"/>
    </location>
</feature>
<organism evidence="5">
    <name type="scientific">Nippostrongylus brasiliensis</name>
    <name type="common">Rat hookworm</name>
    <dbReference type="NCBI Taxonomy" id="27835"/>
    <lineage>
        <taxon>Eukaryota</taxon>
        <taxon>Metazoa</taxon>
        <taxon>Ecdysozoa</taxon>
        <taxon>Nematoda</taxon>
        <taxon>Chromadorea</taxon>
        <taxon>Rhabditida</taxon>
        <taxon>Rhabditina</taxon>
        <taxon>Rhabditomorpha</taxon>
        <taxon>Strongyloidea</taxon>
        <taxon>Heligmosomidae</taxon>
        <taxon>Nippostrongylus</taxon>
    </lineage>
</organism>
<reference evidence="3 4" key="2">
    <citation type="submission" date="2018-11" db="EMBL/GenBank/DDBJ databases">
        <authorList>
            <consortium name="Pathogen Informatics"/>
        </authorList>
    </citation>
    <scope>NUCLEOTIDE SEQUENCE [LARGE SCALE GENOMIC DNA]</scope>
</reference>
<dbReference type="AlphaFoldDB" id="A0A0N4XI94"/>
<proteinExistence type="predicted"/>
<dbReference type="EMBL" id="UYSL01002426">
    <property type="protein sequence ID" value="VDL65836.1"/>
    <property type="molecule type" value="Genomic_DNA"/>
</dbReference>
<evidence type="ECO:0000256" key="1">
    <source>
        <dbReference type="SAM" id="MobiDB-lite"/>
    </source>
</evidence>
<keyword evidence="4" id="KW-1185">Reference proteome</keyword>
<dbReference type="STRING" id="27835.A0A0N4XI94"/>
<reference evidence="5" key="1">
    <citation type="submission" date="2017-02" db="UniProtKB">
        <authorList>
            <consortium name="WormBaseParasite"/>
        </authorList>
    </citation>
    <scope>IDENTIFICATION</scope>
</reference>
<evidence type="ECO:0000313" key="5">
    <source>
        <dbReference type="WBParaSite" id="NBR_0000224601-mRNA-1"/>
    </source>
</evidence>
<feature type="compositionally biased region" description="Polar residues" evidence="1">
    <location>
        <begin position="214"/>
        <end position="228"/>
    </location>
</feature>
<accession>A0A0N4XI94</accession>
<keyword evidence="2" id="KW-0812">Transmembrane</keyword>
<feature type="transmembrane region" description="Helical" evidence="2">
    <location>
        <begin position="117"/>
        <end position="136"/>
    </location>
</feature>
<evidence type="ECO:0000256" key="2">
    <source>
        <dbReference type="SAM" id="Phobius"/>
    </source>
</evidence>
<feature type="compositionally biased region" description="Basic residues" evidence="1">
    <location>
        <begin position="201"/>
        <end position="210"/>
    </location>
</feature>
<dbReference type="OMA" id="SCMTASE"/>
<protein>
    <submittedName>
        <fullName evidence="3 5">Uncharacterized protein</fullName>
    </submittedName>
</protein>
<feature type="compositionally biased region" description="Polar residues" evidence="1">
    <location>
        <begin position="167"/>
        <end position="178"/>
    </location>
</feature>
<dbReference type="WBParaSite" id="NBR_0000224601-mRNA-1">
    <property type="protein sequence ID" value="NBR_0000224601-mRNA-1"/>
    <property type="gene ID" value="NBR_0000224601"/>
</dbReference>
<feature type="compositionally biased region" description="Basic and acidic residues" evidence="1">
    <location>
        <begin position="253"/>
        <end position="267"/>
    </location>
</feature>
<dbReference type="Proteomes" id="UP000271162">
    <property type="component" value="Unassembled WGS sequence"/>
</dbReference>
<gene>
    <name evidence="3" type="ORF">NBR_LOCUS2247</name>
</gene>
<keyword evidence="2" id="KW-0472">Membrane</keyword>
<evidence type="ECO:0000313" key="3">
    <source>
        <dbReference type="EMBL" id="VDL65836.1"/>
    </source>
</evidence>
<name>A0A0N4XI94_NIPBR</name>
<keyword evidence="2" id="KW-1133">Transmembrane helix</keyword>
<sequence>MSLNSNKFLKITDSMLHHRFVWSVPETGVSAHRTHHLNRDIDQSEHFDIFVVISDFSRYNGVFGDISRPVLSAGLPYSYSFFLMHTPYCSARFDLERSKWVQSPCPVPYHRIEAGQALLHVILAAITLILSVIVILEGRREKDRPKLPPPPMQYAQIKRNQLPLPNPTVSERGSSYAGTSYDDVTSVPLPEPRQPPLGYERHKRNKRAKIRPNSMPQPNFDQYSCMNHSDNDDFGSRAQARSSSSTASGRFRKSNEQPRRASMHEQLDNFDEPNEQEFGRAPCTLTSLVSFDPKSRTLLRVREHRESDDDEAAGGYSRIEKVGKVPKHFLKVYI</sequence>
<feature type="region of interest" description="Disordered" evidence="1">
    <location>
        <begin position="158"/>
        <end position="281"/>
    </location>
</feature>
<evidence type="ECO:0000313" key="4">
    <source>
        <dbReference type="Proteomes" id="UP000271162"/>
    </source>
</evidence>